<dbReference type="RefSeq" id="WP_006807849.1">
    <property type="nucleotide sequence ID" value="NZ_ADAD01000153.1"/>
</dbReference>
<sequence length="58" mass="6826">MDNLLRQGLISLGYVVSALIYYKYSKKIRKIINKILPFLVFQYFVGTLFAVIIRENLK</sequence>
<comment type="caution">
    <text evidence="2">The sequence shown here is derived from an EMBL/GenBank/DDBJ whole genome shotgun (WGS) entry which is preliminary data.</text>
</comment>
<keyword evidence="1" id="KW-1133">Transmembrane helix</keyword>
<keyword evidence="1" id="KW-0472">Membrane</keyword>
<dbReference type="Proteomes" id="UP000004226">
    <property type="component" value="Unassembled WGS sequence"/>
</dbReference>
<keyword evidence="3" id="KW-1185">Reference proteome</keyword>
<evidence type="ECO:0000313" key="3">
    <source>
        <dbReference type="Proteomes" id="UP000004226"/>
    </source>
</evidence>
<protein>
    <submittedName>
        <fullName evidence="2">Uncharacterized protein</fullName>
    </submittedName>
</protein>
<accession>D0GMY0</accession>
<evidence type="ECO:0000256" key="1">
    <source>
        <dbReference type="SAM" id="Phobius"/>
    </source>
</evidence>
<gene>
    <name evidence="2" type="ORF">HMPREF0554_0255</name>
</gene>
<feature type="transmembrane region" description="Helical" evidence="1">
    <location>
        <begin position="6"/>
        <end position="24"/>
    </location>
</feature>
<dbReference type="AlphaFoldDB" id="D0GMY0"/>
<organism evidence="2 3">
    <name type="scientific">Pseudoleptotrichia goodfellowii F0264</name>
    <dbReference type="NCBI Taxonomy" id="596323"/>
    <lineage>
        <taxon>Bacteria</taxon>
        <taxon>Fusobacteriati</taxon>
        <taxon>Fusobacteriota</taxon>
        <taxon>Fusobacteriia</taxon>
        <taxon>Fusobacteriales</taxon>
        <taxon>Leptotrichiaceae</taxon>
        <taxon>Pseudoleptotrichia</taxon>
    </lineage>
</organism>
<evidence type="ECO:0000313" key="2">
    <source>
        <dbReference type="EMBL" id="EEY34547.1"/>
    </source>
</evidence>
<name>D0GMY0_9FUSO</name>
<keyword evidence="1" id="KW-0812">Transmembrane</keyword>
<proteinExistence type="predicted"/>
<dbReference type="EMBL" id="ADAD01000153">
    <property type="protein sequence ID" value="EEY34547.1"/>
    <property type="molecule type" value="Genomic_DNA"/>
</dbReference>
<feature type="transmembrane region" description="Helical" evidence="1">
    <location>
        <begin position="36"/>
        <end position="53"/>
    </location>
</feature>
<reference evidence="2 3" key="1">
    <citation type="submission" date="2009-10" db="EMBL/GenBank/DDBJ databases">
        <authorList>
            <person name="Harkins D.M."/>
            <person name="Madupu R."/>
            <person name="Durkin A.S."/>
            <person name="Torralba M."/>
            <person name="Methe B."/>
            <person name="Sutton G.G."/>
            <person name="Strausberg R.L."/>
            <person name="Nelson K.E."/>
        </authorList>
    </citation>
    <scope>NUCLEOTIDE SEQUENCE [LARGE SCALE GENOMIC DNA]</scope>
    <source>
        <strain evidence="2 3">F0264</strain>
    </source>
</reference>